<name>A0A1H3AYA1_HALVA</name>
<dbReference type="Proteomes" id="UP000182573">
    <property type="component" value="Unassembled WGS sequence"/>
</dbReference>
<gene>
    <name evidence="2" type="ORF">SAMN05443574_13314</name>
</gene>
<proteinExistence type="predicted"/>
<dbReference type="InterPro" id="IPR049251">
    <property type="entry name" value="DUF6884"/>
</dbReference>
<sequence>MTTTQTERTRGRFVLIGCGDAKTDQPVAARDLYTSSYFVVKRSYAEAAVQWARTADRRANSWVILSAEHGILMPRQTVAPYDTTIEDLRGEAIEGESHYWLPSGDRVASRLDCWALRVHSALAVWLHRPYAADQEESPCRELVVLAGSQYVDALRERGIFDGRPTAIRTGRETHTALPPKASVRFPFQERDFDGMFDQMDWLSDRTEELEAAAKPARRTELSAFDGGFERESATWQIDHSGVDVEGTEQVGLDAFESVPERFLATRQTSLATDDGRVESDG</sequence>
<accession>A0A1H3AYA1</accession>
<evidence type="ECO:0000313" key="2">
    <source>
        <dbReference type="EMBL" id="SDX34391.1"/>
    </source>
</evidence>
<dbReference type="Pfam" id="PF21818">
    <property type="entry name" value="DUF6884"/>
    <property type="match status" value="1"/>
</dbReference>
<evidence type="ECO:0000313" key="3">
    <source>
        <dbReference type="Proteomes" id="UP000182573"/>
    </source>
</evidence>
<dbReference type="RefSeq" id="WP_049919761.1">
    <property type="nucleotide sequence ID" value="NZ_FNOF01000033.1"/>
</dbReference>
<protein>
    <recommendedName>
        <fullName evidence="1">DUF6884 domain-containing protein</fullName>
    </recommendedName>
</protein>
<evidence type="ECO:0000259" key="1">
    <source>
        <dbReference type="Pfam" id="PF21818"/>
    </source>
</evidence>
<dbReference type="AlphaFoldDB" id="A0A1H3AYA1"/>
<feature type="domain" description="DUF6884" evidence="1">
    <location>
        <begin position="14"/>
        <end position="156"/>
    </location>
</feature>
<dbReference type="EMBL" id="FNOF01000033">
    <property type="protein sequence ID" value="SDX34391.1"/>
    <property type="molecule type" value="Genomic_DNA"/>
</dbReference>
<organism evidence="2 3">
    <name type="scientific">Haloarcula vallismortis</name>
    <name type="common">Halobacterium vallismortis</name>
    <dbReference type="NCBI Taxonomy" id="28442"/>
    <lineage>
        <taxon>Archaea</taxon>
        <taxon>Methanobacteriati</taxon>
        <taxon>Methanobacteriota</taxon>
        <taxon>Stenosarchaea group</taxon>
        <taxon>Halobacteria</taxon>
        <taxon>Halobacteriales</taxon>
        <taxon>Haloarculaceae</taxon>
        <taxon>Haloarcula</taxon>
    </lineage>
</organism>
<reference evidence="2 3" key="1">
    <citation type="submission" date="2016-10" db="EMBL/GenBank/DDBJ databases">
        <authorList>
            <person name="de Groot N.N."/>
        </authorList>
    </citation>
    <scope>NUCLEOTIDE SEQUENCE [LARGE SCALE GENOMIC DNA]</scope>
    <source>
        <strain evidence="2 3">DSM 3756</strain>
    </source>
</reference>